<feature type="transmembrane region" description="Helical" evidence="2">
    <location>
        <begin position="24"/>
        <end position="44"/>
    </location>
</feature>
<feature type="compositionally biased region" description="Basic and acidic residues" evidence="1">
    <location>
        <begin position="93"/>
        <end position="104"/>
    </location>
</feature>
<feature type="compositionally biased region" description="Basic and acidic residues" evidence="1">
    <location>
        <begin position="60"/>
        <end position="84"/>
    </location>
</feature>
<accession>A0A8C0DGJ9</accession>
<keyword evidence="2" id="KW-0812">Transmembrane</keyword>
<evidence type="ECO:0000256" key="2">
    <source>
        <dbReference type="SAM" id="Phobius"/>
    </source>
</evidence>
<dbReference type="GeneTree" id="ENSGT01150000286907"/>
<organism evidence="3">
    <name type="scientific">Balaenoptera musculus</name>
    <name type="common">Blue whale</name>
    <dbReference type="NCBI Taxonomy" id="9771"/>
    <lineage>
        <taxon>Eukaryota</taxon>
        <taxon>Metazoa</taxon>
        <taxon>Chordata</taxon>
        <taxon>Craniata</taxon>
        <taxon>Vertebrata</taxon>
        <taxon>Euteleostomi</taxon>
        <taxon>Mammalia</taxon>
        <taxon>Eutheria</taxon>
        <taxon>Laurasiatheria</taxon>
        <taxon>Artiodactyla</taxon>
        <taxon>Whippomorpha</taxon>
        <taxon>Cetacea</taxon>
        <taxon>Mysticeti</taxon>
        <taxon>Balaenopteridae</taxon>
        <taxon>Balaenoptera</taxon>
    </lineage>
</organism>
<protein>
    <submittedName>
        <fullName evidence="3">SIGLEC family like 1</fullName>
    </submittedName>
</protein>
<reference evidence="3" key="1">
    <citation type="submission" date="2023-09" db="UniProtKB">
        <authorList>
            <consortium name="Ensembl"/>
        </authorList>
    </citation>
    <scope>IDENTIFICATION</scope>
</reference>
<name>A0A8C0DGJ9_BALMU</name>
<proteinExistence type="predicted"/>
<keyword evidence="2" id="KW-0472">Membrane</keyword>
<evidence type="ECO:0000256" key="1">
    <source>
        <dbReference type="SAM" id="MobiDB-lite"/>
    </source>
</evidence>
<evidence type="ECO:0000313" key="3">
    <source>
        <dbReference type="Ensembl" id="ENSBMSP00010021247.1"/>
    </source>
</evidence>
<feature type="region of interest" description="Disordered" evidence="1">
    <location>
        <begin position="60"/>
        <end position="104"/>
    </location>
</feature>
<sequence>VPPRLRLGKSSFVPQTFMKGRTQGVSYGAIAMTLLFLCLLALTAKHIRMKQAKKIATIKAEKNPKVRAHQEPEMSLRPEGREKSIVTPSSESRILEKQDKGADK</sequence>
<dbReference type="AlphaFoldDB" id="A0A8C0DGJ9"/>
<keyword evidence="2" id="KW-1133">Transmembrane helix</keyword>
<dbReference type="Ensembl" id="ENSBMST00010023435.1">
    <property type="protein sequence ID" value="ENSBMSP00010021247.1"/>
    <property type="gene ID" value="ENSBMSG00010015409.1"/>
</dbReference>